<dbReference type="InParanoid" id="H3B1B8"/>
<dbReference type="GO" id="GO:0032259">
    <property type="term" value="P:methylation"/>
    <property type="evidence" value="ECO:0007669"/>
    <property type="project" value="UniProtKB-KW"/>
</dbReference>
<dbReference type="OMA" id="PTPSFQF"/>
<dbReference type="Proteomes" id="UP000008672">
    <property type="component" value="Unassembled WGS sequence"/>
</dbReference>
<reference evidence="10" key="3">
    <citation type="submission" date="2025-09" db="UniProtKB">
        <authorList>
            <consortium name="Ensembl"/>
        </authorList>
    </citation>
    <scope>IDENTIFICATION</scope>
</reference>
<evidence type="ECO:0000256" key="8">
    <source>
        <dbReference type="SAM" id="MobiDB-lite"/>
    </source>
</evidence>
<dbReference type="OrthoDB" id="540004at2759"/>
<dbReference type="EC" id="2.1.1.-" evidence="7"/>
<proteinExistence type="inferred from homology"/>
<evidence type="ECO:0000256" key="6">
    <source>
        <dbReference type="ARBA" id="ARBA00049497"/>
    </source>
</evidence>
<dbReference type="GO" id="GO:0005634">
    <property type="term" value="C:nucleus"/>
    <property type="evidence" value="ECO:0007669"/>
    <property type="project" value="UniProtKB-SubCell"/>
</dbReference>
<dbReference type="RefSeq" id="XP_005994594.1">
    <property type="nucleotide sequence ID" value="XM_005994532.3"/>
</dbReference>
<dbReference type="InterPro" id="IPR025714">
    <property type="entry name" value="Methyltranfer_dom"/>
</dbReference>
<comment type="function">
    <text evidence="7">Protein-lysine methyltransferase that selectively catalyzes the trimethylation of EEF1A at 'Lys-318'.</text>
</comment>
<comment type="catalytic activity">
    <reaction evidence="6">
        <text>L-lysyl-[protein] + 3 S-adenosyl-L-methionine = N(6),N(6),N(6)-trimethyl-L-lysyl-[protein] + 3 S-adenosyl-L-homocysteine + 3 H(+)</text>
        <dbReference type="Rhea" id="RHEA:54192"/>
        <dbReference type="Rhea" id="RHEA-COMP:9752"/>
        <dbReference type="Rhea" id="RHEA-COMP:13826"/>
        <dbReference type="ChEBI" id="CHEBI:15378"/>
        <dbReference type="ChEBI" id="CHEBI:29969"/>
        <dbReference type="ChEBI" id="CHEBI:57856"/>
        <dbReference type="ChEBI" id="CHEBI:59789"/>
        <dbReference type="ChEBI" id="CHEBI:61961"/>
    </reaction>
    <physiologicalReaction direction="left-to-right" evidence="6">
        <dbReference type="Rhea" id="RHEA:54193"/>
    </physiologicalReaction>
</comment>
<reference evidence="11" key="1">
    <citation type="submission" date="2011-08" db="EMBL/GenBank/DDBJ databases">
        <title>The draft genome of Latimeria chalumnae.</title>
        <authorList>
            <person name="Di Palma F."/>
            <person name="Alfoldi J."/>
            <person name="Johnson J."/>
            <person name="Berlin A."/>
            <person name="Gnerre S."/>
            <person name="Jaffe D."/>
            <person name="MacCallum I."/>
            <person name="Young S."/>
            <person name="Walker B.J."/>
            <person name="Lander E."/>
            <person name="Lindblad-Toh K."/>
        </authorList>
    </citation>
    <scope>NUCLEOTIDE SEQUENCE [LARGE SCALE GENOMIC DNA]</scope>
    <source>
        <strain evidence="11">Wild caught</strain>
    </source>
</reference>
<keyword evidence="4 7" id="KW-0949">S-adenosyl-L-methionine</keyword>
<evidence type="ECO:0000313" key="11">
    <source>
        <dbReference type="Proteomes" id="UP000008672"/>
    </source>
</evidence>
<accession>H3B1B8</accession>
<evidence type="ECO:0000256" key="1">
    <source>
        <dbReference type="ARBA" id="ARBA00022490"/>
    </source>
</evidence>
<dbReference type="SUPFAM" id="SSF53335">
    <property type="entry name" value="S-adenosyl-L-methionine-dependent methyltransferases"/>
    <property type="match status" value="1"/>
</dbReference>
<evidence type="ECO:0000256" key="3">
    <source>
        <dbReference type="ARBA" id="ARBA00022679"/>
    </source>
</evidence>
<evidence type="ECO:0000259" key="9">
    <source>
        <dbReference type="Pfam" id="PF13847"/>
    </source>
</evidence>
<dbReference type="KEGG" id="lcm:102357878"/>
<dbReference type="CTD" id="399818"/>
<dbReference type="FunCoup" id="H3B1B8">
    <property type="interactions" value="2888"/>
</dbReference>
<dbReference type="PANTHER" id="PTHR12843:SF5">
    <property type="entry name" value="EEF1A LYSINE METHYLTRANSFERASE 2"/>
    <property type="match status" value="1"/>
</dbReference>
<keyword evidence="1 7" id="KW-0963">Cytoplasm</keyword>
<dbReference type="EMBL" id="AFYH01057557">
    <property type="status" value="NOT_ANNOTATED_CDS"/>
    <property type="molecule type" value="Genomic_DNA"/>
</dbReference>
<dbReference type="Pfam" id="PF13847">
    <property type="entry name" value="Methyltransf_31"/>
    <property type="match status" value="1"/>
</dbReference>
<evidence type="ECO:0000256" key="7">
    <source>
        <dbReference type="HAMAP-Rule" id="MF_03188"/>
    </source>
</evidence>
<dbReference type="EMBL" id="AFYH01057556">
    <property type="status" value="NOT_ANNOTATED_CDS"/>
    <property type="molecule type" value="Genomic_DNA"/>
</dbReference>
<keyword evidence="3 7" id="KW-0808">Transferase</keyword>
<dbReference type="InterPro" id="IPR029063">
    <property type="entry name" value="SAM-dependent_MTases_sf"/>
</dbReference>
<dbReference type="GO" id="GO:0005737">
    <property type="term" value="C:cytoplasm"/>
    <property type="evidence" value="ECO:0007669"/>
    <property type="project" value="UniProtKB-SubCell"/>
</dbReference>
<feature type="domain" description="Methyltransferase" evidence="9">
    <location>
        <begin position="92"/>
        <end position="226"/>
    </location>
</feature>
<keyword evidence="2 7" id="KW-0489">Methyltransferase</keyword>
<organism evidence="10 11">
    <name type="scientific">Latimeria chalumnae</name>
    <name type="common">Coelacanth</name>
    <dbReference type="NCBI Taxonomy" id="7897"/>
    <lineage>
        <taxon>Eukaryota</taxon>
        <taxon>Metazoa</taxon>
        <taxon>Chordata</taxon>
        <taxon>Craniata</taxon>
        <taxon>Vertebrata</taxon>
        <taxon>Euteleostomi</taxon>
        <taxon>Coelacanthiformes</taxon>
        <taxon>Coelacanthidae</taxon>
        <taxon>Latimeria</taxon>
    </lineage>
</organism>
<keyword evidence="11" id="KW-1185">Reference proteome</keyword>
<name>H3B1B8_LATCH</name>
<dbReference type="GO" id="GO:0016279">
    <property type="term" value="F:protein-lysine N-methyltransferase activity"/>
    <property type="evidence" value="ECO:0007669"/>
    <property type="project" value="UniProtKB-UniRule"/>
</dbReference>
<dbReference type="eggNOG" id="KOG1271">
    <property type="taxonomic scope" value="Eukaryota"/>
</dbReference>
<dbReference type="HOGENOM" id="CLU_044783_2_1_1"/>
<evidence type="ECO:0000313" key="10">
    <source>
        <dbReference type="Ensembl" id="ENSLACP00000015689.2"/>
    </source>
</evidence>
<evidence type="ECO:0000256" key="4">
    <source>
        <dbReference type="ARBA" id="ARBA00022691"/>
    </source>
</evidence>
<dbReference type="HAMAP" id="MF_03188">
    <property type="entry name" value="Methyltr_EFM4"/>
    <property type="match status" value="1"/>
</dbReference>
<dbReference type="GeneTree" id="ENSGT00390000013399"/>
<dbReference type="Bgee" id="ENSLACG00000013816">
    <property type="expression patterns" value="Expressed in chordate pharynx and 3 other cell types or tissues"/>
</dbReference>
<dbReference type="GeneID" id="102357878"/>
<dbReference type="STRING" id="7897.ENSLACP00000015689"/>
<evidence type="ECO:0000256" key="2">
    <source>
        <dbReference type="ARBA" id="ARBA00022603"/>
    </source>
</evidence>
<dbReference type="FunFam" id="3.40.50.150:FF:000172">
    <property type="entry name" value="EEF1A lysine methyltransferase 2"/>
    <property type="match status" value="1"/>
</dbReference>
<keyword evidence="5 7" id="KW-0539">Nucleus</keyword>
<comment type="subcellular location">
    <subcellularLocation>
        <location evidence="7">Cytoplasm</location>
    </subcellularLocation>
    <subcellularLocation>
        <location evidence="7">Nucleus</location>
    </subcellularLocation>
</comment>
<dbReference type="PANTHER" id="PTHR12843">
    <property type="entry name" value="PROTEIN-LYSINE N-METHYLTRANSFERASE METTL10"/>
    <property type="match status" value="1"/>
</dbReference>
<comment type="similarity">
    <text evidence="7">Belongs to the class I-like SAM-binding methyltransferase superfamily. EFM4 family.</text>
</comment>
<sequence>MMSRLLPVSETSTSRVKGTSMDLVSGADEKGNDYDCEDFSSSRLGTKEYWDDAYTRELHAFKECGAVGEIWFGEESMVRVIRWIEKQNVPQDVPVLDIGTGNGVFLVELAKAGFTNLTGIDYSLSSVELAEAIVGKEGLPHIKIQVEDFLNPSADLAGFEICIDKGTFDAISLNPENTAEKRKQYIHSLQNVLKDGGLFIITSCNWTKEELLKHFNEGFEMLQELPTPKFCFGGKTGNSVTVLVFKRKK</sequence>
<protein>
    <recommendedName>
        <fullName evidence="7">EEF1A lysine methyltransferase 2</fullName>
        <ecNumber evidence="7">2.1.1.-</ecNumber>
    </recommendedName>
    <alternativeName>
        <fullName evidence="7">Methyltransferase-like protein 10</fullName>
    </alternativeName>
    <alternativeName>
        <fullName evidence="7">Protein-lysine N-methyltransferase METTL10</fullName>
    </alternativeName>
</protein>
<dbReference type="Gene3D" id="3.40.50.150">
    <property type="entry name" value="Vaccinia Virus protein VP39"/>
    <property type="match status" value="1"/>
</dbReference>
<dbReference type="InterPro" id="IPR026635">
    <property type="entry name" value="Efm4/METTL10"/>
</dbReference>
<dbReference type="Ensembl" id="ENSLACT00000015799.2">
    <property type="protein sequence ID" value="ENSLACP00000015689.2"/>
    <property type="gene ID" value="ENSLACG00000013816.2"/>
</dbReference>
<dbReference type="CDD" id="cd02440">
    <property type="entry name" value="AdoMet_MTases"/>
    <property type="match status" value="1"/>
</dbReference>
<reference evidence="10" key="2">
    <citation type="submission" date="2025-08" db="UniProtKB">
        <authorList>
            <consortium name="Ensembl"/>
        </authorList>
    </citation>
    <scope>IDENTIFICATION</scope>
</reference>
<dbReference type="AlphaFoldDB" id="H3B1B8"/>
<evidence type="ECO:0000256" key="5">
    <source>
        <dbReference type="ARBA" id="ARBA00023242"/>
    </source>
</evidence>
<gene>
    <name evidence="7 10" type="primary">EEF1AKMT2</name>
    <name evidence="7" type="synonym">METTL10</name>
</gene>
<feature type="region of interest" description="Disordered" evidence="8">
    <location>
        <begin position="1"/>
        <end position="24"/>
    </location>
</feature>